<feature type="signal peptide" evidence="1">
    <location>
        <begin position="1"/>
        <end position="19"/>
    </location>
</feature>
<keyword evidence="1" id="KW-0732">Signal</keyword>
<reference evidence="2" key="1">
    <citation type="submission" date="2019-10" db="EMBL/GenBank/DDBJ databases">
        <authorList>
            <consortium name="DOE Joint Genome Institute"/>
            <person name="Kuo A."/>
            <person name="Miyauchi S."/>
            <person name="Kiss E."/>
            <person name="Drula E."/>
            <person name="Kohler A."/>
            <person name="Sanchez-Garcia M."/>
            <person name="Andreopoulos B."/>
            <person name="Barry K.W."/>
            <person name="Bonito G."/>
            <person name="Buee M."/>
            <person name="Carver A."/>
            <person name="Chen C."/>
            <person name="Cichocki N."/>
            <person name="Clum A."/>
            <person name="Culley D."/>
            <person name="Crous P.W."/>
            <person name="Fauchery L."/>
            <person name="Girlanda M."/>
            <person name="Hayes R."/>
            <person name="Keri Z."/>
            <person name="LaButti K."/>
            <person name="Lipzen A."/>
            <person name="Lombard V."/>
            <person name="Magnuson J."/>
            <person name="Maillard F."/>
            <person name="Morin E."/>
            <person name="Murat C."/>
            <person name="Nolan M."/>
            <person name="Ohm R."/>
            <person name="Pangilinan J."/>
            <person name="Pereira M."/>
            <person name="Perotto S."/>
            <person name="Peter M."/>
            <person name="Riley R."/>
            <person name="Sitrit Y."/>
            <person name="Stielow B."/>
            <person name="Szollosi G."/>
            <person name="Zifcakova L."/>
            <person name="Stursova M."/>
            <person name="Spatafora J.W."/>
            <person name="Tedersoo L."/>
            <person name="Vaario L.-M."/>
            <person name="Yamada A."/>
            <person name="Yan M."/>
            <person name="Wang P."/>
            <person name="Xu J."/>
            <person name="Bruns T."/>
            <person name="Baldrian P."/>
            <person name="Vilgalys R."/>
            <person name="Henrissat B."/>
            <person name="Grigoriev I.V."/>
            <person name="Hibbett D."/>
            <person name="Nagy L.G."/>
            <person name="Martin F.M."/>
        </authorList>
    </citation>
    <scope>NUCLEOTIDE SEQUENCE</scope>
    <source>
        <strain evidence="2">BED1</strain>
    </source>
</reference>
<feature type="chain" id="PRO_5042037032" evidence="1">
    <location>
        <begin position="20"/>
        <end position="105"/>
    </location>
</feature>
<evidence type="ECO:0000313" key="3">
    <source>
        <dbReference type="Proteomes" id="UP001194468"/>
    </source>
</evidence>
<reference evidence="2" key="2">
    <citation type="journal article" date="2020" name="Nat. Commun.">
        <title>Large-scale genome sequencing of mycorrhizal fungi provides insights into the early evolution of symbiotic traits.</title>
        <authorList>
            <person name="Miyauchi S."/>
            <person name="Kiss E."/>
            <person name="Kuo A."/>
            <person name="Drula E."/>
            <person name="Kohler A."/>
            <person name="Sanchez-Garcia M."/>
            <person name="Morin E."/>
            <person name="Andreopoulos B."/>
            <person name="Barry K.W."/>
            <person name="Bonito G."/>
            <person name="Buee M."/>
            <person name="Carver A."/>
            <person name="Chen C."/>
            <person name="Cichocki N."/>
            <person name="Clum A."/>
            <person name="Culley D."/>
            <person name="Crous P.W."/>
            <person name="Fauchery L."/>
            <person name="Girlanda M."/>
            <person name="Hayes R.D."/>
            <person name="Keri Z."/>
            <person name="LaButti K."/>
            <person name="Lipzen A."/>
            <person name="Lombard V."/>
            <person name="Magnuson J."/>
            <person name="Maillard F."/>
            <person name="Murat C."/>
            <person name="Nolan M."/>
            <person name="Ohm R.A."/>
            <person name="Pangilinan J."/>
            <person name="Pereira M.F."/>
            <person name="Perotto S."/>
            <person name="Peter M."/>
            <person name="Pfister S."/>
            <person name="Riley R."/>
            <person name="Sitrit Y."/>
            <person name="Stielow J.B."/>
            <person name="Szollosi G."/>
            <person name="Zifcakova L."/>
            <person name="Stursova M."/>
            <person name="Spatafora J.W."/>
            <person name="Tedersoo L."/>
            <person name="Vaario L.M."/>
            <person name="Yamada A."/>
            <person name="Yan M."/>
            <person name="Wang P."/>
            <person name="Xu J."/>
            <person name="Bruns T."/>
            <person name="Baldrian P."/>
            <person name="Vilgalys R."/>
            <person name="Dunand C."/>
            <person name="Henrissat B."/>
            <person name="Grigoriev I.V."/>
            <person name="Hibbett D."/>
            <person name="Nagy L.G."/>
            <person name="Martin F.M."/>
        </authorList>
    </citation>
    <scope>NUCLEOTIDE SEQUENCE</scope>
    <source>
        <strain evidence="2">BED1</strain>
    </source>
</reference>
<organism evidence="2 3">
    <name type="scientific">Boletus edulis BED1</name>
    <dbReference type="NCBI Taxonomy" id="1328754"/>
    <lineage>
        <taxon>Eukaryota</taxon>
        <taxon>Fungi</taxon>
        <taxon>Dikarya</taxon>
        <taxon>Basidiomycota</taxon>
        <taxon>Agaricomycotina</taxon>
        <taxon>Agaricomycetes</taxon>
        <taxon>Agaricomycetidae</taxon>
        <taxon>Boletales</taxon>
        <taxon>Boletineae</taxon>
        <taxon>Boletaceae</taxon>
        <taxon>Boletoideae</taxon>
        <taxon>Boletus</taxon>
    </lineage>
</organism>
<keyword evidence="3" id="KW-1185">Reference proteome</keyword>
<dbReference type="AlphaFoldDB" id="A0AAD4BNX9"/>
<dbReference type="EMBL" id="WHUW01000023">
    <property type="protein sequence ID" value="KAF8436053.1"/>
    <property type="molecule type" value="Genomic_DNA"/>
</dbReference>
<sequence>MGDWFSSVVAALLRTSSLSASITPSRRQNQLSSGCHEIPMRWNKGMRGVFSNGWNEELVKALHTFDADLGTDGCLISQKHVLQFPSALSIITAHAGVRPDRYDED</sequence>
<evidence type="ECO:0000256" key="1">
    <source>
        <dbReference type="SAM" id="SignalP"/>
    </source>
</evidence>
<protein>
    <submittedName>
        <fullName evidence="2">Uncharacterized protein</fullName>
    </submittedName>
</protein>
<feature type="non-terminal residue" evidence="2">
    <location>
        <position position="105"/>
    </location>
</feature>
<gene>
    <name evidence="2" type="ORF">L210DRAFT_3550089</name>
</gene>
<name>A0AAD4BNX9_BOLED</name>
<proteinExistence type="predicted"/>
<dbReference type="Proteomes" id="UP001194468">
    <property type="component" value="Unassembled WGS sequence"/>
</dbReference>
<accession>A0AAD4BNX9</accession>
<comment type="caution">
    <text evidence="2">The sequence shown here is derived from an EMBL/GenBank/DDBJ whole genome shotgun (WGS) entry which is preliminary data.</text>
</comment>
<evidence type="ECO:0000313" key="2">
    <source>
        <dbReference type="EMBL" id="KAF8436053.1"/>
    </source>
</evidence>